<reference evidence="1" key="1">
    <citation type="submission" date="2021-06" db="EMBL/GenBank/DDBJ databases">
        <authorList>
            <person name="Kallberg Y."/>
            <person name="Tangrot J."/>
            <person name="Rosling A."/>
        </authorList>
    </citation>
    <scope>NUCLEOTIDE SEQUENCE</scope>
    <source>
        <strain evidence="1">IN212</strain>
    </source>
</reference>
<organism evidence="1 2">
    <name type="scientific">Racocetra fulgida</name>
    <dbReference type="NCBI Taxonomy" id="60492"/>
    <lineage>
        <taxon>Eukaryota</taxon>
        <taxon>Fungi</taxon>
        <taxon>Fungi incertae sedis</taxon>
        <taxon>Mucoromycota</taxon>
        <taxon>Glomeromycotina</taxon>
        <taxon>Glomeromycetes</taxon>
        <taxon>Diversisporales</taxon>
        <taxon>Gigasporaceae</taxon>
        <taxon>Racocetra</taxon>
    </lineage>
</organism>
<gene>
    <name evidence="1" type="ORF">RFULGI_LOCUS12282</name>
</gene>
<accession>A0A9N9IF46</accession>
<dbReference type="OrthoDB" id="10459314at2759"/>
<dbReference type="EMBL" id="CAJVPZ010028992">
    <property type="protein sequence ID" value="CAG8732936.1"/>
    <property type="molecule type" value="Genomic_DNA"/>
</dbReference>
<evidence type="ECO:0000313" key="2">
    <source>
        <dbReference type="Proteomes" id="UP000789396"/>
    </source>
</evidence>
<evidence type="ECO:0000313" key="1">
    <source>
        <dbReference type="EMBL" id="CAG8732936.1"/>
    </source>
</evidence>
<name>A0A9N9IF46_9GLOM</name>
<proteinExistence type="predicted"/>
<sequence length="101" mass="11716">MSVASLPFDEDEMSVVSSLFVKDIENLLVEDNQISIKDLLHLEEEKIETYQQFSDKDFIQTAIEVELVKNEIITQPLTRKEQLDILHNALRIVNEKIDNSK</sequence>
<dbReference type="AlphaFoldDB" id="A0A9N9IF46"/>
<protein>
    <submittedName>
        <fullName evidence="1">10381_t:CDS:1</fullName>
    </submittedName>
</protein>
<dbReference type="Proteomes" id="UP000789396">
    <property type="component" value="Unassembled WGS sequence"/>
</dbReference>
<comment type="caution">
    <text evidence="1">The sequence shown here is derived from an EMBL/GenBank/DDBJ whole genome shotgun (WGS) entry which is preliminary data.</text>
</comment>
<keyword evidence="2" id="KW-1185">Reference proteome</keyword>